<evidence type="ECO:0000313" key="1">
    <source>
        <dbReference type="EMBL" id="JAD32354.1"/>
    </source>
</evidence>
<reference evidence="1" key="1">
    <citation type="submission" date="2014-09" db="EMBL/GenBank/DDBJ databases">
        <authorList>
            <person name="Magalhaes I.L.F."/>
            <person name="Oliveira U."/>
            <person name="Santos F.R."/>
            <person name="Vidigal T.H.D.A."/>
            <person name="Brescovit A.D."/>
            <person name="Santos A.J."/>
        </authorList>
    </citation>
    <scope>NUCLEOTIDE SEQUENCE</scope>
    <source>
        <tissue evidence="1">Shoot tissue taken approximately 20 cm above the soil surface</tissue>
    </source>
</reference>
<proteinExistence type="predicted"/>
<sequence>MPIPSSPTNFNGLACILCRLGMSIVRGVAYNHRIQCQLLLLHSITSDAFD</sequence>
<accession>A0A0A8YYW5</accession>
<reference evidence="1" key="2">
    <citation type="journal article" date="2015" name="Data Brief">
        <title>Shoot transcriptome of the giant reed, Arundo donax.</title>
        <authorList>
            <person name="Barrero R.A."/>
            <person name="Guerrero F.D."/>
            <person name="Moolhuijzen P."/>
            <person name="Goolsby J.A."/>
            <person name="Tidwell J."/>
            <person name="Bellgard S.E."/>
            <person name="Bellgard M.I."/>
        </authorList>
    </citation>
    <scope>NUCLEOTIDE SEQUENCE</scope>
    <source>
        <tissue evidence="1">Shoot tissue taken approximately 20 cm above the soil surface</tissue>
    </source>
</reference>
<protein>
    <submittedName>
        <fullName evidence="1">Uncharacterized protein</fullName>
    </submittedName>
</protein>
<name>A0A0A8YYW5_ARUDO</name>
<dbReference type="EMBL" id="GBRH01265541">
    <property type="protein sequence ID" value="JAD32354.1"/>
    <property type="molecule type" value="Transcribed_RNA"/>
</dbReference>
<dbReference type="AlphaFoldDB" id="A0A0A8YYW5"/>
<organism evidence="1">
    <name type="scientific">Arundo donax</name>
    <name type="common">Giant reed</name>
    <name type="synonym">Donax arundinaceus</name>
    <dbReference type="NCBI Taxonomy" id="35708"/>
    <lineage>
        <taxon>Eukaryota</taxon>
        <taxon>Viridiplantae</taxon>
        <taxon>Streptophyta</taxon>
        <taxon>Embryophyta</taxon>
        <taxon>Tracheophyta</taxon>
        <taxon>Spermatophyta</taxon>
        <taxon>Magnoliopsida</taxon>
        <taxon>Liliopsida</taxon>
        <taxon>Poales</taxon>
        <taxon>Poaceae</taxon>
        <taxon>PACMAD clade</taxon>
        <taxon>Arundinoideae</taxon>
        <taxon>Arundineae</taxon>
        <taxon>Arundo</taxon>
    </lineage>
</organism>